<dbReference type="InterPro" id="IPR023011">
    <property type="entry name" value="ATP_synth_F0_asu_AS"/>
</dbReference>
<dbReference type="GO" id="GO:0045259">
    <property type="term" value="C:proton-transporting ATP synthase complex"/>
    <property type="evidence" value="ECO:0007669"/>
    <property type="project" value="UniProtKB-KW"/>
</dbReference>
<keyword evidence="8 13" id="KW-0375">Hydrogen ion transport</keyword>
<evidence type="ECO:0000256" key="7">
    <source>
        <dbReference type="ARBA" id="ARBA00022692"/>
    </source>
</evidence>
<evidence type="ECO:0000313" key="15">
    <source>
        <dbReference type="EMBL" id="KGQ71513.1"/>
    </source>
</evidence>
<feature type="transmembrane region" description="Helical" evidence="13">
    <location>
        <begin position="89"/>
        <end position="107"/>
    </location>
</feature>
<keyword evidence="4 13" id="KW-1003">Cell membrane</keyword>
<dbReference type="PROSITE" id="PS00449">
    <property type="entry name" value="ATPASE_A"/>
    <property type="match status" value="1"/>
</dbReference>
<evidence type="ECO:0000256" key="8">
    <source>
        <dbReference type="ARBA" id="ARBA00022781"/>
    </source>
</evidence>
<evidence type="ECO:0000256" key="11">
    <source>
        <dbReference type="ARBA" id="ARBA00023136"/>
    </source>
</evidence>
<dbReference type="NCBIfam" id="NF004477">
    <property type="entry name" value="PRK05815.1-1"/>
    <property type="match status" value="1"/>
</dbReference>
<feature type="transmembrane region" description="Helical" evidence="13">
    <location>
        <begin position="235"/>
        <end position="259"/>
    </location>
</feature>
<keyword evidence="6 13" id="KW-0138">CF(0)</keyword>
<dbReference type="FunFam" id="1.20.120.220:FF:000002">
    <property type="entry name" value="ATP synthase subunit a"/>
    <property type="match status" value="1"/>
</dbReference>
<reference evidence="15 16" key="1">
    <citation type="submission" date="2014-11" db="EMBL/GenBank/DDBJ databases">
        <title>Draft genome sequence of Chelonobacter oris 1662T, associated with respiratory disease in Hermann's Tortoises.</title>
        <authorList>
            <person name="Kudirkiene E."/>
            <person name="Hansen M.J."/>
            <person name="Bojesen A.M."/>
        </authorList>
    </citation>
    <scope>NUCLEOTIDE SEQUENCE [LARGE SCALE GENOMIC DNA]</scope>
    <source>
        <strain evidence="15 16">1662</strain>
    </source>
</reference>
<dbReference type="Gene3D" id="1.20.120.220">
    <property type="entry name" value="ATP synthase, F0 complex, subunit A"/>
    <property type="match status" value="1"/>
</dbReference>
<dbReference type="Proteomes" id="UP000030380">
    <property type="component" value="Unassembled WGS sequence"/>
</dbReference>
<evidence type="ECO:0000256" key="2">
    <source>
        <dbReference type="ARBA" id="ARBA00006810"/>
    </source>
</evidence>
<evidence type="ECO:0000256" key="3">
    <source>
        <dbReference type="ARBA" id="ARBA00022448"/>
    </source>
</evidence>
<feature type="transmembrane region" description="Helical" evidence="13">
    <location>
        <begin position="27"/>
        <end position="49"/>
    </location>
</feature>
<keyword evidence="10 13" id="KW-0406">Ion transport</keyword>
<dbReference type="GO" id="GO:0042777">
    <property type="term" value="P:proton motive force-driven plasma membrane ATP synthesis"/>
    <property type="evidence" value="ECO:0007669"/>
    <property type="project" value="TreeGrafter"/>
</dbReference>
<dbReference type="InterPro" id="IPR000568">
    <property type="entry name" value="ATP_synth_F0_asu"/>
</dbReference>
<keyword evidence="11 13" id="KW-0472">Membrane</keyword>
<dbReference type="Pfam" id="PF00119">
    <property type="entry name" value="ATP-synt_A"/>
    <property type="match status" value="1"/>
</dbReference>
<evidence type="ECO:0000256" key="4">
    <source>
        <dbReference type="ARBA" id="ARBA00022475"/>
    </source>
</evidence>
<dbReference type="STRING" id="505317.OA57_00110"/>
<keyword evidence="3 13" id="KW-0813">Transport</keyword>
<feature type="transmembrane region" description="Helical" evidence="13">
    <location>
        <begin position="135"/>
        <end position="154"/>
    </location>
</feature>
<gene>
    <name evidence="13" type="primary">atpB</name>
    <name evidence="15" type="ORF">OA57_00110</name>
</gene>
<accession>A0A0A3AQ18</accession>
<sequence length="266" mass="29631">MAAEGSSQTSIEYIQHHLSFLTHGDGFWSVNLDSLFFSLLTGILFLFIFRKVAKKATSGVPGKFQCAVEMLVEWIDGVARENFHGSREFIGPLGLTVFVWVLLMNTVDLIPVDYLPQIAHALGFEYLRAVPTADMNVTFGMSIAVFFLIIIYTVKSKGFGGLVKEYTMHPFNHPLFIPVNFLLETVTLLAKPVSLGLRLFGNLYAGELIFILIALTYSANYLVGGLGIGLHLAWAIFHILVVVLQAFIFMMLTIVYISIAYNKAEH</sequence>
<evidence type="ECO:0000256" key="10">
    <source>
        <dbReference type="ARBA" id="ARBA00023065"/>
    </source>
</evidence>
<evidence type="ECO:0000256" key="14">
    <source>
        <dbReference type="RuleBase" id="RU000483"/>
    </source>
</evidence>
<dbReference type="AlphaFoldDB" id="A0A0A3AQ18"/>
<dbReference type="GO" id="GO:0046933">
    <property type="term" value="F:proton-transporting ATP synthase activity, rotational mechanism"/>
    <property type="evidence" value="ECO:0007669"/>
    <property type="project" value="UniProtKB-UniRule"/>
</dbReference>
<evidence type="ECO:0000313" key="16">
    <source>
        <dbReference type="Proteomes" id="UP000030380"/>
    </source>
</evidence>
<dbReference type="CDD" id="cd00310">
    <property type="entry name" value="ATP-synt_Fo_a_6"/>
    <property type="match status" value="1"/>
</dbReference>
<comment type="subcellular location">
    <subcellularLocation>
        <location evidence="13 14">Cell membrane</location>
        <topology evidence="13 14">Multi-pass membrane protein</topology>
    </subcellularLocation>
    <subcellularLocation>
        <location evidence="1">Membrane</location>
        <topology evidence="1">Multi-pass membrane protein</topology>
    </subcellularLocation>
</comment>
<dbReference type="InterPro" id="IPR035908">
    <property type="entry name" value="F0_ATP_A_sf"/>
</dbReference>
<name>A0A0A3AQ18_9PAST</name>
<dbReference type="HAMAP" id="MF_01393">
    <property type="entry name" value="ATP_synth_a_bact"/>
    <property type="match status" value="1"/>
</dbReference>
<dbReference type="NCBIfam" id="TIGR01131">
    <property type="entry name" value="ATP_synt_6_or_A"/>
    <property type="match status" value="1"/>
</dbReference>
<evidence type="ECO:0000256" key="1">
    <source>
        <dbReference type="ARBA" id="ARBA00004141"/>
    </source>
</evidence>
<evidence type="ECO:0000256" key="5">
    <source>
        <dbReference type="ARBA" id="ARBA00022519"/>
    </source>
</evidence>
<protein>
    <recommendedName>
        <fullName evidence="13 14">ATP synthase subunit a</fullName>
    </recommendedName>
    <alternativeName>
        <fullName evidence="13">ATP synthase F0 sector subunit a</fullName>
    </alternativeName>
    <alternativeName>
        <fullName evidence="13">F-ATPase subunit 6</fullName>
    </alternativeName>
</protein>
<comment type="similarity">
    <text evidence="2 13 14">Belongs to the ATPase A chain family.</text>
</comment>
<dbReference type="SUPFAM" id="SSF81336">
    <property type="entry name" value="F1F0 ATP synthase subunit A"/>
    <property type="match status" value="1"/>
</dbReference>
<evidence type="ECO:0000256" key="13">
    <source>
        <dbReference type="HAMAP-Rule" id="MF_01393"/>
    </source>
</evidence>
<proteinExistence type="inferred from homology"/>
<dbReference type="OrthoDB" id="9789241at2"/>
<dbReference type="GO" id="GO:0005886">
    <property type="term" value="C:plasma membrane"/>
    <property type="evidence" value="ECO:0007669"/>
    <property type="project" value="UniProtKB-SubCell"/>
</dbReference>
<keyword evidence="9 13" id="KW-1133">Transmembrane helix</keyword>
<organism evidence="15 16">
    <name type="scientific">Chelonobacter oris</name>
    <dbReference type="NCBI Taxonomy" id="505317"/>
    <lineage>
        <taxon>Bacteria</taxon>
        <taxon>Pseudomonadati</taxon>
        <taxon>Pseudomonadota</taxon>
        <taxon>Gammaproteobacteria</taxon>
        <taxon>Pasteurellales</taxon>
        <taxon>Pasteurellaceae</taxon>
        <taxon>Chelonobacter</taxon>
    </lineage>
</organism>
<comment type="caution">
    <text evidence="15">The sequence shown here is derived from an EMBL/GenBank/DDBJ whole genome shotgun (WGS) entry which is preliminary data.</text>
</comment>
<keyword evidence="5" id="KW-0997">Cell inner membrane</keyword>
<dbReference type="EMBL" id="JSUM01000001">
    <property type="protein sequence ID" value="KGQ71513.1"/>
    <property type="molecule type" value="Genomic_DNA"/>
</dbReference>
<evidence type="ECO:0000256" key="9">
    <source>
        <dbReference type="ARBA" id="ARBA00022989"/>
    </source>
</evidence>
<dbReference type="PANTHER" id="PTHR42823:SF3">
    <property type="entry name" value="ATP SYNTHASE SUBUNIT A, CHLOROPLASTIC"/>
    <property type="match status" value="1"/>
</dbReference>
<dbReference type="PANTHER" id="PTHR42823">
    <property type="entry name" value="ATP SYNTHASE SUBUNIT A, CHLOROPLASTIC"/>
    <property type="match status" value="1"/>
</dbReference>
<keyword evidence="7 13" id="KW-0812">Transmembrane</keyword>
<evidence type="ECO:0000256" key="6">
    <source>
        <dbReference type="ARBA" id="ARBA00022547"/>
    </source>
</evidence>
<dbReference type="RefSeq" id="WP_034611836.1">
    <property type="nucleotide sequence ID" value="NZ_JSUM01000001.1"/>
</dbReference>
<keyword evidence="16" id="KW-1185">Reference proteome</keyword>
<evidence type="ECO:0000256" key="12">
    <source>
        <dbReference type="ARBA" id="ARBA00023310"/>
    </source>
</evidence>
<keyword evidence="12 13" id="KW-0066">ATP synthesis</keyword>
<feature type="transmembrane region" description="Helical" evidence="13">
    <location>
        <begin position="203"/>
        <end position="223"/>
    </location>
</feature>
<comment type="function">
    <text evidence="13 14">Key component of the proton channel; it plays a direct role in the translocation of protons across the membrane.</text>
</comment>
<dbReference type="InterPro" id="IPR045082">
    <property type="entry name" value="ATP_syn_F0_a_bact/chloroplast"/>
</dbReference>
<dbReference type="PRINTS" id="PR00123">
    <property type="entry name" value="ATPASEA"/>
</dbReference>